<protein>
    <submittedName>
        <fullName evidence="6">Compass complex protein</fullName>
    </submittedName>
</protein>
<dbReference type="PANTHER" id="PTHR10598">
    <property type="entry name" value="SET1/ASH2 HISTONE METHYLTRANSFERASE COMPLEX SUBUNIT ASH2"/>
    <property type="match status" value="1"/>
</dbReference>
<dbReference type="InterPro" id="IPR003877">
    <property type="entry name" value="SPRY_dom"/>
</dbReference>
<feature type="domain" description="B30.2/SPRY" evidence="5">
    <location>
        <begin position="112"/>
        <end position="304"/>
    </location>
</feature>
<feature type="region of interest" description="Disordered" evidence="4">
    <location>
        <begin position="303"/>
        <end position="341"/>
    </location>
</feature>
<dbReference type="GO" id="GO:0000976">
    <property type="term" value="F:transcription cis-regulatory region binding"/>
    <property type="evidence" value="ECO:0007669"/>
    <property type="project" value="TreeGrafter"/>
</dbReference>
<gene>
    <name evidence="6" type="ORF">Malapachy_0984</name>
</gene>
<evidence type="ECO:0000256" key="4">
    <source>
        <dbReference type="SAM" id="MobiDB-lite"/>
    </source>
</evidence>
<dbReference type="InterPro" id="IPR043136">
    <property type="entry name" value="B30.2/SPRY_sf"/>
</dbReference>
<comment type="caution">
    <text evidence="6">The sequence shown here is derived from an EMBL/GenBank/DDBJ whole genome shotgun (WGS) entry which is preliminary data.</text>
</comment>
<keyword evidence="7" id="KW-1185">Reference proteome</keyword>
<dbReference type="AlphaFoldDB" id="A0A0M8MUR5"/>
<dbReference type="SMART" id="SM00449">
    <property type="entry name" value="SPRY"/>
    <property type="match status" value="1"/>
</dbReference>
<evidence type="ECO:0000313" key="7">
    <source>
        <dbReference type="Proteomes" id="UP000037751"/>
    </source>
</evidence>
<dbReference type="EMBL" id="LGAV01000003">
    <property type="protein sequence ID" value="KOS14724.1"/>
    <property type="molecule type" value="Genomic_DNA"/>
</dbReference>
<evidence type="ECO:0000256" key="3">
    <source>
        <dbReference type="ARBA" id="ARBA00038149"/>
    </source>
</evidence>
<dbReference type="OrthoDB" id="10266026at2759"/>
<dbReference type="SUPFAM" id="SSF49899">
    <property type="entry name" value="Concanavalin A-like lectins/glucanases"/>
    <property type="match status" value="1"/>
</dbReference>
<evidence type="ECO:0000313" key="6">
    <source>
        <dbReference type="EMBL" id="KOS14724.1"/>
    </source>
</evidence>
<dbReference type="GO" id="GO:0048188">
    <property type="term" value="C:Set1C/COMPASS complex"/>
    <property type="evidence" value="ECO:0007669"/>
    <property type="project" value="InterPro"/>
</dbReference>
<dbReference type="InterPro" id="IPR037353">
    <property type="entry name" value="ASH2"/>
</dbReference>
<dbReference type="Gene3D" id="2.60.120.920">
    <property type="match status" value="1"/>
</dbReference>
<evidence type="ECO:0000259" key="5">
    <source>
        <dbReference type="PROSITE" id="PS50188"/>
    </source>
</evidence>
<dbReference type="Proteomes" id="UP000037751">
    <property type="component" value="Unassembled WGS sequence"/>
</dbReference>
<comment type="subcellular location">
    <subcellularLocation>
        <location evidence="1">Nucleus</location>
    </subcellularLocation>
</comment>
<dbReference type="RefSeq" id="XP_017992356.1">
    <property type="nucleotide sequence ID" value="XM_018135496.1"/>
</dbReference>
<reference evidence="6 7" key="1">
    <citation type="submission" date="2015-07" db="EMBL/GenBank/DDBJ databases">
        <title>Draft Genome Sequence of Malassezia furfur CBS1878 and Malassezia pachydermatis CBS1879.</title>
        <authorList>
            <person name="Triana S."/>
            <person name="Ohm R."/>
            <person name="Gonzalez A."/>
            <person name="DeCock H."/>
            <person name="Restrepo S."/>
            <person name="Celis A."/>
        </authorList>
    </citation>
    <scope>NUCLEOTIDE SEQUENCE [LARGE SCALE GENOMIC DNA]</scope>
    <source>
        <strain evidence="6 7">CBS 1879</strain>
    </source>
</reference>
<feature type="region of interest" description="Disordered" evidence="4">
    <location>
        <begin position="25"/>
        <end position="62"/>
    </location>
</feature>
<proteinExistence type="inferred from homology"/>
<dbReference type="VEuPathDB" id="FungiDB:Malapachy_0984"/>
<sequence>MSDVDASSSVHDEPVLVDVPGARTDLGLAHHHDTPDTGSPAPTEASVPNVTIPSHRLPPGFRGPIPRAHDAEDIAPVPVWTPCTSETLPDGLGLTPHLPMNKGGWRYMAAGPSAHTLPWTVYRSLEIAPEGVHWSWQDRSAFTRISQDAMVVGADKGFRSVRTNLGVREGAWYVELDVLPPDASSMPTKPMRDGPHVRLGWGRREASLNAPVGWDAYSYGLRDQNGACVSKSHLVPLGRPFGPGDVVGMYIRLPPVDAARAPGTESRIQQKRIPIRYKGQLYFESLEYAPTREMLALMDEQRGSGSVWTSTTTSQADEKRPRGRSAPSSHERQQPTLRPLPTLEDSCIGFVVNGEPQGMAFTELYDYRPLLPKPKKRRHPSEITAHTNISAILKSRENELDDGMLGYYVMASMYGGARVRLRTDEFRYPPPADLEDQLWRAGCPSGVSAQRQTAAPPWKPLAARYQQALDEARHLDLAEEAS</sequence>
<keyword evidence="2" id="KW-0539">Nucleus</keyword>
<dbReference type="InterPro" id="IPR013320">
    <property type="entry name" value="ConA-like_dom_sf"/>
</dbReference>
<organism evidence="6 7">
    <name type="scientific">Malassezia pachydermatis</name>
    <dbReference type="NCBI Taxonomy" id="77020"/>
    <lineage>
        <taxon>Eukaryota</taxon>
        <taxon>Fungi</taxon>
        <taxon>Dikarya</taxon>
        <taxon>Basidiomycota</taxon>
        <taxon>Ustilaginomycotina</taxon>
        <taxon>Malasseziomycetes</taxon>
        <taxon>Malasseziales</taxon>
        <taxon>Malasseziaceae</taxon>
        <taxon>Malassezia</taxon>
    </lineage>
</organism>
<dbReference type="PROSITE" id="PS50188">
    <property type="entry name" value="B302_SPRY"/>
    <property type="match status" value="1"/>
</dbReference>
<dbReference type="CDD" id="cd12872">
    <property type="entry name" value="SPRY_Ash2"/>
    <property type="match status" value="1"/>
</dbReference>
<dbReference type="PANTHER" id="PTHR10598:SF0">
    <property type="entry name" value="SET1_ASH2 HISTONE METHYLTRANSFERASE COMPLEX SUBUNIT ASH2"/>
    <property type="match status" value="1"/>
</dbReference>
<feature type="compositionally biased region" description="Low complexity" evidence="4">
    <location>
        <begin position="303"/>
        <end position="314"/>
    </location>
</feature>
<comment type="similarity">
    <text evidence="3">Belongs to the cclA family.</text>
</comment>
<evidence type="ECO:0000256" key="2">
    <source>
        <dbReference type="ARBA" id="ARBA00023242"/>
    </source>
</evidence>
<name>A0A0M8MUR5_9BASI</name>
<accession>A0A0M8MUR5</accession>
<dbReference type="InterPro" id="IPR001870">
    <property type="entry name" value="B30.2/SPRY"/>
</dbReference>
<dbReference type="GeneID" id="28727371"/>
<evidence type="ECO:0000256" key="1">
    <source>
        <dbReference type="ARBA" id="ARBA00004123"/>
    </source>
</evidence>
<dbReference type="STRING" id="77020.A0A0M8MUR5"/>